<evidence type="ECO:0000259" key="9">
    <source>
        <dbReference type="Pfam" id="PF02108"/>
    </source>
</evidence>
<dbReference type="GO" id="GO:0005829">
    <property type="term" value="C:cytosol"/>
    <property type="evidence" value="ECO:0007669"/>
    <property type="project" value="TreeGrafter"/>
</dbReference>
<accession>A0A2P6AS73</accession>
<dbReference type="EMBL" id="PTQZ01000137">
    <property type="protein sequence ID" value="PQA40718.1"/>
    <property type="molecule type" value="Genomic_DNA"/>
</dbReference>
<dbReference type="Proteomes" id="UP000243900">
    <property type="component" value="Unassembled WGS sequence"/>
</dbReference>
<dbReference type="PANTHER" id="PTHR34982">
    <property type="entry name" value="YOP PROTEINS TRANSLOCATION PROTEIN L"/>
    <property type="match status" value="1"/>
</dbReference>
<evidence type="ECO:0000313" key="11">
    <source>
        <dbReference type="Proteomes" id="UP000243900"/>
    </source>
</evidence>
<evidence type="ECO:0000256" key="3">
    <source>
        <dbReference type="ARBA" id="ARBA00016507"/>
    </source>
</evidence>
<evidence type="ECO:0000256" key="4">
    <source>
        <dbReference type="ARBA" id="ARBA00022448"/>
    </source>
</evidence>
<reference evidence="11" key="1">
    <citation type="submission" date="2018-02" db="EMBL/GenBank/DDBJ databases">
        <title>Genome sequencing of Solimonas sp. HR-BB.</title>
        <authorList>
            <person name="Lee Y."/>
            <person name="Jeon C.O."/>
        </authorList>
    </citation>
    <scope>NUCLEOTIDE SEQUENCE [LARGE SCALE GENOMIC DNA]</scope>
    <source>
        <strain evidence="11">HR-E</strain>
    </source>
</reference>
<evidence type="ECO:0000256" key="2">
    <source>
        <dbReference type="ARBA" id="ARBA00006602"/>
    </source>
</evidence>
<dbReference type="GO" id="GO:0044781">
    <property type="term" value="P:bacterial-type flagellum organization"/>
    <property type="evidence" value="ECO:0007669"/>
    <property type="project" value="UniProtKB-KW"/>
</dbReference>
<name>A0A2P6AS73_9GAMM</name>
<dbReference type="GO" id="GO:0015031">
    <property type="term" value="P:protein transport"/>
    <property type="evidence" value="ECO:0007669"/>
    <property type="project" value="UniProtKB-KW"/>
</dbReference>
<dbReference type="AlphaFoldDB" id="A0A2P6AS73"/>
<keyword evidence="4" id="KW-0813">Transport</keyword>
<gene>
    <name evidence="10" type="ORF">C5O18_06390</name>
</gene>
<comment type="caution">
    <text evidence="10">The sequence shown here is derived from an EMBL/GenBank/DDBJ whole genome shotgun (WGS) entry which is preliminary data.</text>
</comment>
<proteinExistence type="inferred from homology"/>
<comment type="function">
    <text evidence="1">Needed for flagellar regrowth and assembly.</text>
</comment>
<organism evidence="10 11">
    <name type="scientific">Amnimonas aquatica</name>
    <dbReference type="NCBI Taxonomy" id="2094561"/>
    <lineage>
        <taxon>Bacteria</taxon>
        <taxon>Pseudomonadati</taxon>
        <taxon>Pseudomonadota</taxon>
        <taxon>Gammaproteobacteria</taxon>
        <taxon>Moraxellales</taxon>
        <taxon>Moraxellaceae</taxon>
        <taxon>Amnimonas</taxon>
    </lineage>
</organism>
<feature type="non-terminal residue" evidence="10">
    <location>
        <position position="148"/>
    </location>
</feature>
<dbReference type="InterPro" id="IPR051472">
    <property type="entry name" value="T3SS_Stator/FliH"/>
</dbReference>
<keyword evidence="5" id="KW-1005">Bacterial flagellum biogenesis</keyword>
<feature type="domain" description="Flagellar assembly protein FliH/Type III secretion system HrpE" evidence="9">
    <location>
        <begin position="95"/>
        <end position="148"/>
    </location>
</feature>
<keyword evidence="7" id="KW-1006">Bacterial flagellum protein export</keyword>
<keyword evidence="6" id="KW-0653">Protein transport</keyword>
<protein>
    <recommendedName>
        <fullName evidence="3">Flagellar assembly protein FliH</fullName>
    </recommendedName>
</protein>
<dbReference type="Pfam" id="PF02108">
    <property type="entry name" value="FliH"/>
    <property type="match status" value="1"/>
</dbReference>
<feature type="region of interest" description="Disordered" evidence="8">
    <location>
        <begin position="1"/>
        <end position="26"/>
    </location>
</feature>
<comment type="similarity">
    <text evidence="2">Belongs to the FliH family.</text>
</comment>
<evidence type="ECO:0000256" key="1">
    <source>
        <dbReference type="ARBA" id="ARBA00003041"/>
    </source>
</evidence>
<evidence type="ECO:0000256" key="5">
    <source>
        <dbReference type="ARBA" id="ARBA00022795"/>
    </source>
</evidence>
<dbReference type="PANTHER" id="PTHR34982:SF1">
    <property type="entry name" value="FLAGELLAR ASSEMBLY PROTEIN FLIH"/>
    <property type="match status" value="1"/>
</dbReference>
<dbReference type="InterPro" id="IPR018035">
    <property type="entry name" value="Flagellar_FliH/T3SS_HrpE"/>
</dbReference>
<evidence type="ECO:0000313" key="10">
    <source>
        <dbReference type="EMBL" id="PQA40718.1"/>
    </source>
</evidence>
<evidence type="ECO:0000256" key="8">
    <source>
        <dbReference type="SAM" id="MobiDB-lite"/>
    </source>
</evidence>
<sequence>MSNDAGSNDAADDRAAPRRVTAQAAGTAWSRWQMPVMADEQLAEAAPAAEPAAVADSADRFEQELATLREGARREGWEQGLGEGRQAARGELGLQAQRWRQLMAHLDQPLAAMDAQVEQELALLALALARQVIHAELRTTPELVLPVI</sequence>
<evidence type="ECO:0000256" key="7">
    <source>
        <dbReference type="ARBA" id="ARBA00023225"/>
    </source>
</evidence>
<keyword evidence="11" id="KW-1185">Reference proteome</keyword>
<evidence type="ECO:0000256" key="6">
    <source>
        <dbReference type="ARBA" id="ARBA00022927"/>
    </source>
</evidence>